<dbReference type="EMBL" id="CP033361">
    <property type="protein sequence ID" value="QKC78805.1"/>
    <property type="molecule type" value="Genomic_DNA"/>
</dbReference>
<proteinExistence type="predicted"/>
<name>A0A6M7UNU3_9HYPH</name>
<evidence type="ECO:0000313" key="3">
    <source>
        <dbReference type="Proteomes" id="UP000503339"/>
    </source>
</evidence>
<organism evidence="2 3">
    <name type="scientific">Mesorhizobium erdmanii</name>
    <dbReference type="NCBI Taxonomy" id="1777866"/>
    <lineage>
        <taxon>Bacteria</taxon>
        <taxon>Pseudomonadati</taxon>
        <taxon>Pseudomonadota</taxon>
        <taxon>Alphaproteobacteria</taxon>
        <taxon>Hyphomicrobiales</taxon>
        <taxon>Phyllobacteriaceae</taxon>
        <taxon>Mesorhizobium</taxon>
    </lineage>
</organism>
<reference evidence="2 3" key="1">
    <citation type="submission" date="2018-10" db="EMBL/GenBank/DDBJ databases">
        <authorList>
            <person name="Perry B.J."/>
            <person name="Sullivan J.T."/>
            <person name="Murphy R.J.T."/>
            <person name="Ramsay J.P."/>
            <person name="Ronson C.W."/>
        </authorList>
    </citation>
    <scope>NUCLEOTIDE SEQUENCE [LARGE SCALE GENOMIC DNA]</scope>
    <source>
        <strain evidence="2 3">NZP2014</strain>
    </source>
</reference>
<keyword evidence="3" id="KW-1185">Reference proteome</keyword>
<dbReference type="AlphaFoldDB" id="A0A6M7UNU3"/>
<feature type="domain" description="DUF6894" evidence="1">
    <location>
        <begin position="11"/>
        <end position="78"/>
    </location>
</feature>
<dbReference type="KEGG" id="merd:EB233_27625"/>
<dbReference type="InterPro" id="IPR054189">
    <property type="entry name" value="DUF6894"/>
</dbReference>
<evidence type="ECO:0000313" key="2">
    <source>
        <dbReference type="EMBL" id="QKC78805.1"/>
    </source>
</evidence>
<accession>A0A6M7UNU3</accession>
<gene>
    <name evidence="2" type="ORF">EB233_27625</name>
</gene>
<dbReference type="Pfam" id="PF21834">
    <property type="entry name" value="DUF6894"/>
    <property type="match status" value="1"/>
</dbReference>
<dbReference type="Proteomes" id="UP000503339">
    <property type="component" value="Chromosome"/>
</dbReference>
<protein>
    <recommendedName>
        <fullName evidence="1">DUF6894 domain-containing protein</fullName>
    </recommendedName>
</protein>
<sequence length="85" mass="9388">MLLITDPKMPLFFFDVQDGKSHSSDTEGTHYVGALEARADAVRMLVAMAQDEARGELPSKLSVTVSDESRRPVMEANIDCTIKVF</sequence>
<evidence type="ECO:0000259" key="1">
    <source>
        <dbReference type="Pfam" id="PF21834"/>
    </source>
</evidence>